<dbReference type="SUPFAM" id="SSF89124">
    <property type="entry name" value="Nop domain"/>
    <property type="match status" value="1"/>
</dbReference>
<evidence type="ECO:0000256" key="4">
    <source>
        <dbReference type="ARBA" id="ARBA00022728"/>
    </source>
</evidence>
<dbReference type="SMART" id="SM00931">
    <property type="entry name" value="NOSIC"/>
    <property type="match status" value="1"/>
</dbReference>
<evidence type="ECO:0000256" key="8">
    <source>
        <dbReference type="ARBA" id="ARBA00023274"/>
    </source>
</evidence>
<dbReference type="Gene3D" id="1.10.287.4070">
    <property type="match status" value="1"/>
</dbReference>
<dbReference type="SUPFAM" id="SSF53098">
    <property type="entry name" value="Ribonuclease H-like"/>
    <property type="match status" value="1"/>
</dbReference>
<dbReference type="InterPro" id="IPR002687">
    <property type="entry name" value="Nop_dom"/>
</dbReference>
<evidence type="ECO:0000256" key="7">
    <source>
        <dbReference type="ARBA" id="ARBA00023242"/>
    </source>
</evidence>
<reference evidence="11" key="1">
    <citation type="submission" date="2021-06" db="EMBL/GenBank/DDBJ databases">
        <authorList>
            <person name="Kallberg Y."/>
            <person name="Tangrot J."/>
            <person name="Rosling A."/>
        </authorList>
    </citation>
    <scope>NUCLEOTIDE SEQUENCE</scope>
    <source>
        <strain evidence="11">MA453B</strain>
    </source>
</reference>
<dbReference type="PANTHER" id="PTHR13904:SF0">
    <property type="entry name" value="U4_U6 SMALL NUCLEAR RIBONUCLEOPROTEIN PRP31"/>
    <property type="match status" value="1"/>
</dbReference>
<name>A0A9N9HHA0_9GLOM</name>
<dbReference type="InterPro" id="IPR019175">
    <property type="entry name" value="Prp31_C"/>
</dbReference>
<evidence type="ECO:0000256" key="6">
    <source>
        <dbReference type="ARBA" id="ARBA00023187"/>
    </source>
</evidence>
<dbReference type="Pfam" id="PF05699">
    <property type="entry name" value="Dimer_Tnp_hAT"/>
    <property type="match status" value="1"/>
</dbReference>
<keyword evidence="6" id="KW-0508">mRNA splicing</keyword>
<feature type="region of interest" description="Disordered" evidence="9">
    <location>
        <begin position="424"/>
        <end position="452"/>
    </location>
</feature>
<comment type="similarity">
    <text evidence="2">Belongs to the PRP31 family.</text>
</comment>
<evidence type="ECO:0000256" key="9">
    <source>
        <dbReference type="SAM" id="MobiDB-lite"/>
    </source>
</evidence>
<dbReference type="EMBL" id="CAJVPY010007023">
    <property type="protein sequence ID" value="CAG8673907.1"/>
    <property type="molecule type" value="Genomic_DNA"/>
</dbReference>
<dbReference type="InterPro" id="IPR008906">
    <property type="entry name" value="HATC_C_dom"/>
</dbReference>
<feature type="region of interest" description="Disordered" evidence="9">
    <location>
        <begin position="1"/>
        <end position="30"/>
    </location>
</feature>
<keyword evidence="4" id="KW-0747">Spliceosome</keyword>
<gene>
    <name evidence="11" type="ORF">DERYTH_LOCUS11404</name>
</gene>
<dbReference type="InterPro" id="IPR036070">
    <property type="entry name" value="Nop_dom_sf"/>
</dbReference>
<dbReference type="AlphaFoldDB" id="A0A9N9HHA0"/>
<dbReference type="GO" id="GO:0046983">
    <property type="term" value="F:protein dimerization activity"/>
    <property type="evidence" value="ECO:0007669"/>
    <property type="project" value="InterPro"/>
</dbReference>
<dbReference type="PANTHER" id="PTHR13904">
    <property type="entry name" value="PRE-MRNA SPLICING FACTOR PRP31"/>
    <property type="match status" value="1"/>
</dbReference>
<dbReference type="FunFam" id="1.10.287.4070:FF:000003">
    <property type="entry name" value="U4/U6 small nuclear ribonucleoprotein PRP31"/>
    <property type="match status" value="1"/>
</dbReference>
<comment type="caution">
    <text evidence="11">The sequence shown here is derived from an EMBL/GenBank/DDBJ whole genome shotgun (WGS) entry which is preliminary data.</text>
</comment>
<dbReference type="Gene3D" id="1.10.246.90">
    <property type="entry name" value="Nop domain"/>
    <property type="match status" value="1"/>
</dbReference>
<dbReference type="InterPro" id="IPR012976">
    <property type="entry name" value="NOSIC"/>
</dbReference>
<evidence type="ECO:0000313" key="12">
    <source>
        <dbReference type="Proteomes" id="UP000789405"/>
    </source>
</evidence>
<evidence type="ECO:0000256" key="5">
    <source>
        <dbReference type="ARBA" id="ARBA00022884"/>
    </source>
</evidence>
<evidence type="ECO:0000256" key="2">
    <source>
        <dbReference type="ARBA" id="ARBA00005572"/>
    </source>
</evidence>
<keyword evidence="12" id="KW-1185">Reference proteome</keyword>
<feature type="compositionally biased region" description="Low complexity" evidence="9">
    <location>
        <begin position="442"/>
        <end position="452"/>
    </location>
</feature>
<keyword evidence="3" id="KW-0507">mRNA processing</keyword>
<organism evidence="11 12">
    <name type="scientific">Dentiscutata erythropus</name>
    <dbReference type="NCBI Taxonomy" id="1348616"/>
    <lineage>
        <taxon>Eukaryota</taxon>
        <taxon>Fungi</taxon>
        <taxon>Fungi incertae sedis</taxon>
        <taxon>Mucoromycota</taxon>
        <taxon>Glomeromycotina</taxon>
        <taxon>Glomeromycetes</taxon>
        <taxon>Diversisporales</taxon>
        <taxon>Gigasporaceae</taxon>
        <taxon>Dentiscutata</taxon>
    </lineage>
</organism>
<keyword evidence="8" id="KW-0687">Ribonucleoprotein</keyword>
<dbReference type="GO" id="GO:0000244">
    <property type="term" value="P:spliceosomal tri-snRNP complex assembly"/>
    <property type="evidence" value="ECO:0007669"/>
    <property type="project" value="InterPro"/>
</dbReference>
<dbReference type="OrthoDB" id="4771285at2759"/>
<dbReference type="GO" id="GO:0005687">
    <property type="term" value="C:U4 snRNP"/>
    <property type="evidence" value="ECO:0007669"/>
    <property type="project" value="TreeGrafter"/>
</dbReference>
<dbReference type="PROSITE" id="PS51358">
    <property type="entry name" value="NOP"/>
    <property type="match status" value="1"/>
</dbReference>
<sequence length="818" mass="91778">MSLADELLADPDFITTRDEEADDTDNDGLEDVKMRDLEEIDDDMADVEEEKQISSEVEMKNVMDVRKIAKLLGSRQMKDILTKIEQLKNTNRIHVQIMGPVEEDPEYKLIVQANNLTVDIDSEILIVHKFIRDHYAKKFPELESLVLNPLDYARAVKAIGNEMDLTKVDLRSILPSATVMVVTVTGSTTNGLPLTVEESKIVSDACDMALELDSAKRTILEYVESRMTLIAPNLSAIVGSTTAAKMLGQAGGLMALCKMPACNVMLIGVQKKTSTGFSNATTPRHTGYLFQSELIQRTPPDLRLKAQKIVAAKCTLAARMDRVHESPDGSFGRSLREQIDKKLEKLQEPPPSKTVKPLPVPDEGPKKRRAGKKVRRMKEAHAVTELRKAQNRMAFGVAEDETGSFDTTKGLGLIGQSSGKIRAAVSDPRVKAKAPKRYQHMGSSGSTSGLSSSLTLTPVQGIELINPDESQKKVKDANDRYFGGGAFLKVEHYNYCKLKNSGNSNISSSTSSFVHNNDDNTRTINHKQQTKMGNFLYKFTNADQKELESLLARGFYFAGISFNILENDNIKAFFSRALLYFKLPTRYSLSNSLLTKEYSGLNTVINYLLNETQFLCLVMDETTIRNNDYVPTTVITESIRLVEQRWNDFLYNLATMTVYKLDPRYCREILDPNKWDAPIERELIHLAGPENKDQVLEELSEYVGKTGGFLANYLWGSIKENPYNWWNLVKARYPVLSSIALKLLLIPATSASSEQNWSSFNFPLSVKELRNRGYLIKNNVVNLELNETNSVEENNIDNSLSDSPLYIDSMDYADEIDD</sequence>
<dbReference type="GO" id="GO:0003723">
    <property type="term" value="F:RNA binding"/>
    <property type="evidence" value="ECO:0007669"/>
    <property type="project" value="UniProtKB-KW"/>
</dbReference>
<evidence type="ECO:0000256" key="1">
    <source>
        <dbReference type="ARBA" id="ARBA00004123"/>
    </source>
</evidence>
<feature type="non-terminal residue" evidence="11">
    <location>
        <position position="818"/>
    </location>
</feature>
<feature type="compositionally biased region" description="Pro residues" evidence="9">
    <location>
        <begin position="348"/>
        <end position="362"/>
    </location>
</feature>
<protein>
    <submittedName>
        <fullName evidence="11">6594_t:CDS:1</fullName>
    </submittedName>
</protein>
<accession>A0A9N9HHA0</accession>
<dbReference type="Pfam" id="PF09785">
    <property type="entry name" value="Prp31_C"/>
    <property type="match status" value="1"/>
</dbReference>
<feature type="domain" description="Nop" evidence="10">
    <location>
        <begin position="230"/>
        <end position="348"/>
    </location>
</feature>
<dbReference type="InterPro" id="IPR042239">
    <property type="entry name" value="Nop_C"/>
</dbReference>
<dbReference type="Proteomes" id="UP000789405">
    <property type="component" value="Unassembled WGS sequence"/>
</dbReference>
<dbReference type="GO" id="GO:0046540">
    <property type="term" value="C:U4/U6 x U5 tri-snRNP complex"/>
    <property type="evidence" value="ECO:0007669"/>
    <property type="project" value="InterPro"/>
</dbReference>
<dbReference type="GO" id="GO:0071011">
    <property type="term" value="C:precatalytic spliceosome"/>
    <property type="evidence" value="ECO:0007669"/>
    <property type="project" value="TreeGrafter"/>
</dbReference>
<dbReference type="Pfam" id="PF01798">
    <property type="entry name" value="Nop"/>
    <property type="match status" value="1"/>
</dbReference>
<comment type="subcellular location">
    <subcellularLocation>
        <location evidence="1">Nucleus</location>
    </subcellularLocation>
</comment>
<keyword evidence="5" id="KW-0694">RNA-binding</keyword>
<feature type="compositionally biased region" description="Acidic residues" evidence="9">
    <location>
        <begin position="19"/>
        <end position="29"/>
    </location>
</feature>
<evidence type="ECO:0000259" key="10">
    <source>
        <dbReference type="PROSITE" id="PS51358"/>
    </source>
</evidence>
<evidence type="ECO:0000313" key="11">
    <source>
        <dbReference type="EMBL" id="CAG8673907.1"/>
    </source>
</evidence>
<dbReference type="InterPro" id="IPR012337">
    <property type="entry name" value="RNaseH-like_sf"/>
</dbReference>
<feature type="region of interest" description="Disordered" evidence="9">
    <location>
        <begin position="343"/>
        <end position="380"/>
    </location>
</feature>
<feature type="compositionally biased region" description="Basic residues" evidence="9">
    <location>
        <begin position="366"/>
        <end position="376"/>
    </location>
</feature>
<evidence type="ECO:0000256" key="3">
    <source>
        <dbReference type="ARBA" id="ARBA00022664"/>
    </source>
</evidence>
<keyword evidence="7" id="KW-0539">Nucleus</keyword>
<dbReference type="FunFam" id="1.10.246.90:FF:000002">
    <property type="entry name" value="U4/U6 small nuclear ribonucleoprotein Prp31"/>
    <property type="match status" value="1"/>
</dbReference>
<dbReference type="InterPro" id="IPR027105">
    <property type="entry name" value="Prp31"/>
</dbReference>
<proteinExistence type="inferred from homology"/>